<accession>A0ABT1RIV9</accession>
<feature type="transmembrane region" description="Helical" evidence="2">
    <location>
        <begin position="376"/>
        <end position="397"/>
    </location>
</feature>
<comment type="caution">
    <text evidence="3">The sequence shown here is derived from an EMBL/GenBank/DDBJ whole genome shotgun (WGS) entry which is preliminary data.</text>
</comment>
<dbReference type="PANTHER" id="PTHR30199">
    <property type="entry name" value="MFS FAMILY TRANSPORTER, PREDICTED SUBSTRATE BENZOATE"/>
    <property type="match status" value="1"/>
</dbReference>
<dbReference type="RefSeq" id="WP_256130321.1">
    <property type="nucleotide sequence ID" value="NZ_JANFXK010000001.1"/>
</dbReference>
<feature type="region of interest" description="Disordered" evidence="1">
    <location>
        <begin position="410"/>
        <end position="436"/>
    </location>
</feature>
<proteinExistence type="predicted"/>
<evidence type="ECO:0000256" key="1">
    <source>
        <dbReference type="SAM" id="MobiDB-lite"/>
    </source>
</evidence>
<feature type="transmembrane region" description="Helical" evidence="2">
    <location>
        <begin position="56"/>
        <end position="76"/>
    </location>
</feature>
<feature type="transmembrane region" description="Helical" evidence="2">
    <location>
        <begin position="228"/>
        <end position="251"/>
    </location>
</feature>
<feature type="transmembrane region" description="Helical" evidence="2">
    <location>
        <begin position="304"/>
        <end position="328"/>
    </location>
</feature>
<organism evidence="3 4">
    <name type="scientific">Anaerovorax odorimutans</name>
    <dbReference type="NCBI Taxonomy" id="109327"/>
    <lineage>
        <taxon>Bacteria</taxon>
        <taxon>Bacillati</taxon>
        <taxon>Bacillota</taxon>
        <taxon>Clostridia</taxon>
        <taxon>Peptostreptococcales</taxon>
        <taxon>Anaerovoracaceae</taxon>
        <taxon>Anaerovorax</taxon>
    </lineage>
</organism>
<feature type="transmembrane region" description="Helical" evidence="2">
    <location>
        <begin position="112"/>
        <end position="132"/>
    </location>
</feature>
<feature type="transmembrane region" description="Helical" evidence="2">
    <location>
        <begin position="335"/>
        <end position="356"/>
    </location>
</feature>
<evidence type="ECO:0000313" key="3">
    <source>
        <dbReference type="EMBL" id="MCQ4635116.1"/>
    </source>
</evidence>
<name>A0ABT1RIV9_9FIRM</name>
<keyword evidence="2" id="KW-1133">Transmembrane helix</keyword>
<sequence length="436" mass="45353">MMRRLIEPGDGFKNLKQDFKCESRNIFAALTSMVFVLAGAIPMLSSVAVSAGMTSAQAASFVMCSMAIGGLISIFASIYYRTPFYFAGSLTAIVVLKPMFEQFTLPEMVGGFVIAGTALFLVGYTGMIGWISRYLPLPVILGMVAGVFMSYGLGIVSSIASDPLSGTLIAGAFVAFPLLTKKVPPHIIALAVGIGCAVFFHSTAAGGSAGSYGLSLPVLTGPDFNGNILLTVSLPLVIMAVADVFKGYGVLKANGCDLSLNSVTVLSGLGSVLAAFGLGHTISLAGPVMAILAGEDAGKRERRFAGAVIYCGGVLVICVLSGILIPFIMRLPGTIIDLICGIAMTGLLVSSLQGAFGAGNFQMGALAAFLIGLSKVSLLGIGAPVWAIVFGWIVTLCMENGQWREMIAQGRPEKRQRAGRHPSSKERPSINENGVS</sequence>
<feature type="transmembrane region" description="Helical" evidence="2">
    <location>
        <begin position="163"/>
        <end position="180"/>
    </location>
</feature>
<feature type="transmembrane region" description="Helical" evidence="2">
    <location>
        <begin position="187"/>
        <end position="208"/>
    </location>
</feature>
<keyword evidence="2" id="KW-0472">Membrane</keyword>
<reference evidence="3 4" key="1">
    <citation type="submission" date="2022-06" db="EMBL/GenBank/DDBJ databases">
        <title>Isolation of gut microbiota from human fecal samples.</title>
        <authorList>
            <person name="Pamer E.G."/>
            <person name="Barat B."/>
            <person name="Waligurski E."/>
            <person name="Medina S."/>
            <person name="Paddock L."/>
            <person name="Mostad J."/>
        </authorList>
    </citation>
    <scope>NUCLEOTIDE SEQUENCE [LARGE SCALE GENOMIC DNA]</scope>
    <source>
        <strain evidence="3 4">SL.3.17</strain>
    </source>
</reference>
<dbReference type="PANTHER" id="PTHR30199:SF0">
    <property type="entry name" value="INNER MEMBRANE PROTEIN YDCO"/>
    <property type="match status" value="1"/>
</dbReference>
<dbReference type="InterPro" id="IPR004711">
    <property type="entry name" value="Benzoate_Transporter"/>
</dbReference>
<feature type="transmembrane region" description="Helical" evidence="2">
    <location>
        <begin position="263"/>
        <end position="292"/>
    </location>
</feature>
<feature type="transmembrane region" description="Helical" evidence="2">
    <location>
        <begin position="139"/>
        <end position="157"/>
    </location>
</feature>
<feature type="transmembrane region" description="Helical" evidence="2">
    <location>
        <begin position="83"/>
        <end position="100"/>
    </location>
</feature>
<dbReference type="EMBL" id="JANFXK010000001">
    <property type="protein sequence ID" value="MCQ4635116.1"/>
    <property type="molecule type" value="Genomic_DNA"/>
</dbReference>
<gene>
    <name evidence="3" type="ORF">NE619_00010</name>
</gene>
<keyword evidence="2" id="KW-0812">Transmembrane</keyword>
<evidence type="ECO:0000313" key="4">
    <source>
        <dbReference type="Proteomes" id="UP001524502"/>
    </source>
</evidence>
<dbReference type="Pfam" id="PF03594">
    <property type="entry name" value="BenE"/>
    <property type="match status" value="1"/>
</dbReference>
<dbReference type="Proteomes" id="UP001524502">
    <property type="component" value="Unassembled WGS sequence"/>
</dbReference>
<evidence type="ECO:0000256" key="2">
    <source>
        <dbReference type="SAM" id="Phobius"/>
    </source>
</evidence>
<feature type="transmembrane region" description="Helical" evidence="2">
    <location>
        <begin position="26"/>
        <end position="44"/>
    </location>
</feature>
<protein>
    <submittedName>
        <fullName evidence="3">Benzoate/H(+) symporter BenE family transporter</fullName>
    </submittedName>
</protein>
<keyword evidence="4" id="KW-1185">Reference proteome</keyword>